<gene>
    <name evidence="1" type="ORF">BJN34_07140</name>
</gene>
<dbReference type="Proteomes" id="UP000189627">
    <property type="component" value="Chromosome 1"/>
</dbReference>
<evidence type="ECO:0000313" key="2">
    <source>
        <dbReference type="Proteomes" id="UP000189627"/>
    </source>
</evidence>
<proteinExistence type="predicted"/>
<dbReference type="RefSeq" id="WP_078195993.1">
    <property type="nucleotide sequence ID" value="NZ_CP017757.2"/>
</dbReference>
<dbReference type="KEGG" id="cuh:BJN34_07140"/>
<organism evidence="1 2">
    <name type="scientific">Cupriavidus necator</name>
    <name type="common">Alcaligenes eutrophus</name>
    <name type="synonym">Ralstonia eutropha</name>
    <dbReference type="NCBI Taxonomy" id="106590"/>
    <lineage>
        <taxon>Bacteria</taxon>
        <taxon>Pseudomonadati</taxon>
        <taxon>Pseudomonadota</taxon>
        <taxon>Betaproteobacteria</taxon>
        <taxon>Burkholderiales</taxon>
        <taxon>Burkholderiaceae</taxon>
        <taxon>Cupriavidus</taxon>
    </lineage>
</organism>
<sequence>MKRVEKSLLAVLGAVVLSTYGWVPPAEARGGNAVGRGGGGAQVGNVRADARTNNVRSTSVNSVNANRNVNINTNRNVSVNVDTHGGCCGGWDNDYHPVATAAAVTATVAVTAAVVGSVVRSVPPSCVPVSYGGMVYQQCGSTWYQPQGTQYVVVHAPY</sequence>
<protein>
    <submittedName>
        <fullName evidence="1">Uncharacterized protein</fullName>
    </submittedName>
</protein>
<name>A0A1U9ULM8_CUPNE</name>
<dbReference type="AlphaFoldDB" id="A0A1U9ULM8"/>
<evidence type="ECO:0000313" key="1">
    <source>
        <dbReference type="EMBL" id="AQV93666.1"/>
    </source>
</evidence>
<accession>A0A1U9ULM8</accession>
<reference evidence="2" key="1">
    <citation type="submission" date="2017-02" db="EMBL/GenBank/DDBJ databases">
        <title>Complete genome sequence of Cupriavidus necator strain NH9, a 3-chlorobenzoate degrader.</title>
        <authorList>
            <person name="Moriuchi R."/>
            <person name="Dohra H."/>
            <person name="Ogawa N."/>
        </authorList>
    </citation>
    <scope>NUCLEOTIDE SEQUENCE [LARGE SCALE GENOMIC DNA]</scope>
    <source>
        <strain evidence="2">NH9</strain>
    </source>
</reference>
<dbReference type="EMBL" id="CP017757">
    <property type="protein sequence ID" value="AQV93666.1"/>
    <property type="molecule type" value="Genomic_DNA"/>
</dbReference>